<evidence type="ECO:0000256" key="4">
    <source>
        <dbReference type="ARBA" id="ARBA00022825"/>
    </source>
</evidence>
<reference evidence="9" key="2">
    <citation type="submission" date="2023-01" db="EMBL/GenBank/DDBJ databases">
        <authorList>
            <person name="Sun Q."/>
            <person name="Evtushenko L."/>
        </authorList>
    </citation>
    <scope>NUCLEOTIDE SEQUENCE</scope>
    <source>
        <strain evidence="9">VKM B-2935</strain>
    </source>
</reference>
<dbReference type="PROSITE" id="PS51892">
    <property type="entry name" value="SUBTILASE"/>
    <property type="match status" value="1"/>
</dbReference>
<dbReference type="PANTHER" id="PTHR43399:SF4">
    <property type="entry name" value="CELL WALL-ASSOCIATED PROTEASE"/>
    <property type="match status" value="1"/>
</dbReference>
<dbReference type="PRINTS" id="PR00723">
    <property type="entry name" value="SUBTILISIN"/>
</dbReference>
<dbReference type="Gene3D" id="3.40.50.200">
    <property type="entry name" value="Peptidase S8/S53 domain"/>
    <property type="match status" value="1"/>
</dbReference>
<dbReference type="InterPro" id="IPR022398">
    <property type="entry name" value="Peptidase_S8_His-AS"/>
</dbReference>
<protein>
    <recommendedName>
        <fullName evidence="8">Peptidase S8/S53 domain-containing protein</fullName>
    </recommendedName>
</protein>
<proteinExistence type="inferred from homology"/>
<comment type="caution">
    <text evidence="9">The sequence shown here is derived from an EMBL/GenBank/DDBJ whole genome shotgun (WGS) entry which is preliminary data.</text>
</comment>
<feature type="signal peptide" evidence="7">
    <location>
        <begin position="1"/>
        <end position="22"/>
    </location>
</feature>
<evidence type="ECO:0000256" key="5">
    <source>
        <dbReference type="PROSITE-ProRule" id="PRU01240"/>
    </source>
</evidence>
<evidence type="ECO:0000256" key="7">
    <source>
        <dbReference type="SAM" id="SignalP"/>
    </source>
</evidence>
<dbReference type="PROSITE" id="PS00137">
    <property type="entry name" value="SUBTILASE_HIS"/>
    <property type="match status" value="1"/>
</dbReference>
<dbReference type="SUPFAM" id="SSF52743">
    <property type="entry name" value="Subtilisin-like"/>
    <property type="match status" value="1"/>
</dbReference>
<feature type="chain" id="PRO_5040899059" description="Peptidase S8/S53 domain-containing protein" evidence="7">
    <location>
        <begin position="23"/>
        <end position="594"/>
    </location>
</feature>
<comment type="caution">
    <text evidence="5">Lacks conserved residue(s) required for the propagation of feature annotation.</text>
</comment>
<accession>A0A9W6K9B6</accession>
<dbReference type="PANTHER" id="PTHR43399">
    <property type="entry name" value="SUBTILISIN-RELATED"/>
    <property type="match status" value="1"/>
</dbReference>
<keyword evidence="2" id="KW-0645">Protease</keyword>
<dbReference type="InterPro" id="IPR023828">
    <property type="entry name" value="Peptidase_S8_Ser-AS"/>
</dbReference>
<dbReference type="InterPro" id="IPR036852">
    <property type="entry name" value="Peptidase_S8/S53_dom_sf"/>
</dbReference>
<dbReference type="InterPro" id="IPR000209">
    <property type="entry name" value="Peptidase_S8/S53_dom"/>
</dbReference>
<organism evidence="9 10">
    <name type="scientific">Pseudomonas turukhanskensis</name>
    <dbReference type="NCBI Taxonomy" id="1806536"/>
    <lineage>
        <taxon>Bacteria</taxon>
        <taxon>Pseudomonadati</taxon>
        <taxon>Pseudomonadota</taxon>
        <taxon>Gammaproteobacteria</taxon>
        <taxon>Pseudomonadales</taxon>
        <taxon>Pseudomonadaceae</taxon>
        <taxon>Pseudomonas</taxon>
    </lineage>
</organism>
<dbReference type="GO" id="GO:0006508">
    <property type="term" value="P:proteolysis"/>
    <property type="evidence" value="ECO:0007669"/>
    <property type="project" value="UniProtKB-KW"/>
</dbReference>
<evidence type="ECO:0000256" key="2">
    <source>
        <dbReference type="ARBA" id="ARBA00022670"/>
    </source>
</evidence>
<dbReference type="CDD" id="cd00306">
    <property type="entry name" value="Peptidases_S8_S53"/>
    <property type="match status" value="1"/>
</dbReference>
<dbReference type="InterPro" id="IPR051048">
    <property type="entry name" value="Peptidase_S8/S53_subtilisin"/>
</dbReference>
<evidence type="ECO:0000256" key="6">
    <source>
        <dbReference type="SAM" id="MobiDB-lite"/>
    </source>
</evidence>
<evidence type="ECO:0000313" key="10">
    <source>
        <dbReference type="Proteomes" id="UP001143328"/>
    </source>
</evidence>
<dbReference type="Proteomes" id="UP001143328">
    <property type="component" value="Unassembled WGS sequence"/>
</dbReference>
<comment type="similarity">
    <text evidence="1 5">Belongs to the peptidase S8 family.</text>
</comment>
<feature type="domain" description="Peptidase S8/S53" evidence="8">
    <location>
        <begin position="259"/>
        <end position="540"/>
    </location>
</feature>
<feature type="region of interest" description="Disordered" evidence="6">
    <location>
        <begin position="202"/>
        <end position="228"/>
    </location>
</feature>
<dbReference type="AlphaFoldDB" id="A0A9W6K9B6"/>
<keyword evidence="3" id="KW-0378">Hydrolase</keyword>
<dbReference type="EMBL" id="BSFN01000019">
    <property type="protein sequence ID" value="GLK91312.1"/>
    <property type="molecule type" value="Genomic_DNA"/>
</dbReference>
<evidence type="ECO:0000259" key="8">
    <source>
        <dbReference type="Pfam" id="PF00082"/>
    </source>
</evidence>
<evidence type="ECO:0000256" key="1">
    <source>
        <dbReference type="ARBA" id="ARBA00011073"/>
    </source>
</evidence>
<dbReference type="PROSITE" id="PS00138">
    <property type="entry name" value="SUBTILASE_SER"/>
    <property type="match status" value="1"/>
</dbReference>
<name>A0A9W6K9B6_9PSED</name>
<dbReference type="RefSeq" id="WP_271197556.1">
    <property type="nucleotide sequence ID" value="NZ_BSFN01000019.1"/>
</dbReference>
<dbReference type="Pfam" id="PF00082">
    <property type="entry name" value="Peptidase_S8"/>
    <property type="match status" value="1"/>
</dbReference>
<reference evidence="9" key="1">
    <citation type="journal article" date="2014" name="Int. J. Syst. Evol. Microbiol.">
        <title>Complete genome sequence of Corynebacterium casei LMG S-19264T (=DSM 44701T), isolated from a smear-ripened cheese.</title>
        <authorList>
            <consortium name="US DOE Joint Genome Institute (JGI-PGF)"/>
            <person name="Walter F."/>
            <person name="Albersmeier A."/>
            <person name="Kalinowski J."/>
            <person name="Ruckert C."/>
        </authorList>
    </citation>
    <scope>NUCLEOTIDE SEQUENCE</scope>
    <source>
        <strain evidence="9">VKM B-2935</strain>
    </source>
</reference>
<evidence type="ECO:0000256" key="3">
    <source>
        <dbReference type="ARBA" id="ARBA00022801"/>
    </source>
</evidence>
<dbReference type="InterPro" id="IPR015500">
    <property type="entry name" value="Peptidase_S8_subtilisin-rel"/>
</dbReference>
<keyword evidence="7" id="KW-0732">Signal</keyword>
<dbReference type="GO" id="GO:0004252">
    <property type="term" value="F:serine-type endopeptidase activity"/>
    <property type="evidence" value="ECO:0007669"/>
    <property type="project" value="InterPro"/>
</dbReference>
<keyword evidence="10" id="KW-1185">Reference proteome</keyword>
<sequence>MPLFPFAGLALLLMATALPSLAAEPLRLVHLQRCGDLLASGPLSYCLSAQGLQAGAVRVLLDGQPLAEQHVQRDGQQLRLQLDPDTYKSAPIWLEQEGQASNPVWLSLNSSHVLAAKPNEVAKNMDGLTTYTNLVSLIIEENADGLSTARQLAKKYGAEVVGAIPPLNTYQLRLPATTLLERDALVLRLGTEVNVDAVVVEESGAEEGEGSNELAAGKQPPEEKPSGDEWAANRFLDAVNYYQRRIPATHKPVPTTPIRIGVIERNVDFDTADFSDYLGAAPRSDGKPHTRLYARDASKPDGHGTTVAGILAARWDKGGNTGFLRGLDGAGPGFEVIVERNSDAGITANIAASVNLVEDGVRVLNWSWGIHRVGAKNIQGDEIDSLVRSGLAMNGYEELLEEFFLWLRAKHPDVIVVNSAGNGSSYSGADEYRLPSSFITDQLFVVGGHQRSERQDVAVNDPAYVVKRSSSNSDMRVDITAAACAHASTVQADAAGDAHCGTSYATPMVTGIIAAVLSINPDLHPEQVRMLLRRSAMTIGKNFDFEPADAEDLTAPILPSERDYDLNNKDVGRSARLDMQKALDLAVESRDRVR</sequence>
<keyword evidence="4" id="KW-0720">Serine protease</keyword>
<evidence type="ECO:0000313" key="9">
    <source>
        <dbReference type="EMBL" id="GLK91312.1"/>
    </source>
</evidence>
<gene>
    <name evidence="9" type="ORF">GCM10017655_43760</name>
</gene>